<dbReference type="CDD" id="cd00082">
    <property type="entry name" value="HisKA"/>
    <property type="match status" value="1"/>
</dbReference>
<dbReference type="SUPFAM" id="SSF55785">
    <property type="entry name" value="PYP-like sensor domain (PAS domain)"/>
    <property type="match status" value="1"/>
</dbReference>
<keyword evidence="9" id="KW-0812">Transmembrane</keyword>
<feature type="transmembrane region" description="Helical" evidence="9">
    <location>
        <begin position="29"/>
        <end position="51"/>
    </location>
</feature>
<evidence type="ECO:0000259" key="11">
    <source>
        <dbReference type="PROSITE" id="PS50112"/>
    </source>
</evidence>
<feature type="domain" description="PAC" evidence="12">
    <location>
        <begin position="383"/>
        <end position="435"/>
    </location>
</feature>
<evidence type="ECO:0000313" key="14">
    <source>
        <dbReference type="Proteomes" id="UP001057498"/>
    </source>
</evidence>
<dbReference type="SUPFAM" id="SSF55874">
    <property type="entry name" value="ATPase domain of HSP90 chaperone/DNA topoisomerase II/histidine kinase"/>
    <property type="match status" value="1"/>
</dbReference>
<organism evidence="13 14">
    <name type="scientific">Sphaerotilus microaerophilus</name>
    <dbReference type="NCBI Taxonomy" id="2914710"/>
    <lineage>
        <taxon>Bacteria</taxon>
        <taxon>Pseudomonadati</taxon>
        <taxon>Pseudomonadota</taxon>
        <taxon>Betaproteobacteria</taxon>
        <taxon>Burkholderiales</taxon>
        <taxon>Sphaerotilaceae</taxon>
        <taxon>Sphaerotilus</taxon>
    </lineage>
</organism>
<evidence type="ECO:0000256" key="5">
    <source>
        <dbReference type="ARBA" id="ARBA00022741"/>
    </source>
</evidence>
<evidence type="ECO:0000256" key="7">
    <source>
        <dbReference type="ARBA" id="ARBA00022840"/>
    </source>
</evidence>
<evidence type="ECO:0000256" key="6">
    <source>
        <dbReference type="ARBA" id="ARBA00022777"/>
    </source>
</evidence>
<protein>
    <recommendedName>
        <fullName evidence="2">histidine kinase</fullName>
        <ecNumber evidence="2">2.7.13.3</ecNumber>
    </recommendedName>
</protein>
<evidence type="ECO:0000256" key="2">
    <source>
        <dbReference type="ARBA" id="ARBA00012438"/>
    </source>
</evidence>
<evidence type="ECO:0000256" key="8">
    <source>
        <dbReference type="ARBA" id="ARBA00023012"/>
    </source>
</evidence>
<dbReference type="RefSeq" id="WP_251972159.1">
    <property type="nucleotide sequence ID" value="NZ_AP025730.1"/>
</dbReference>
<evidence type="ECO:0000259" key="12">
    <source>
        <dbReference type="PROSITE" id="PS50113"/>
    </source>
</evidence>
<dbReference type="PROSITE" id="PS50113">
    <property type="entry name" value="PAC"/>
    <property type="match status" value="1"/>
</dbReference>
<dbReference type="EMBL" id="AP025730">
    <property type="protein sequence ID" value="BDI03912.1"/>
    <property type="molecule type" value="Genomic_DNA"/>
</dbReference>
<feature type="domain" description="Histidine kinase" evidence="10">
    <location>
        <begin position="455"/>
        <end position="697"/>
    </location>
</feature>
<dbReference type="SMART" id="SM00388">
    <property type="entry name" value="HisKA"/>
    <property type="match status" value="1"/>
</dbReference>
<dbReference type="InterPro" id="IPR004358">
    <property type="entry name" value="Sig_transdc_His_kin-like_C"/>
</dbReference>
<dbReference type="Pfam" id="PF02518">
    <property type="entry name" value="HATPase_c"/>
    <property type="match status" value="1"/>
</dbReference>
<evidence type="ECO:0000256" key="4">
    <source>
        <dbReference type="ARBA" id="ARBA00022679"/>
    </source>
</evidence>
<dbReference type="SUPFAM" id="SSF47384">
    <property type="entry name" value="Homodimeric domain of signal transducing histidine kinase"/>
    <property type="match status" value="1"/>
</dbReference>
<feature type="transmembrane region" description="Helical" evidence="9">
    <location>
        <begin position="268"/>
        <end position="293"/>
    </location>
</feature>
<evidence type="ECO:0000256" key="9">
    <source>
        <dbReference type="SAM" id="Phobius"/>
    </source>
</evidence>
<keyword evidence="14" id="KW-1185">Reference proteome</keyword>
<dbReference type="PANTHER" id="PTHR43065:SF10">
    <property type="entry name" value="PEROXIDE STRESS-ACTIVATED HISTIDINE KINASE MAK3"/>
    <property type="match status" value="1"/>
</dbReference>
<name>A0ABN6PK49_9BURK</name>
<dbReference type="PRINTS" id="PR00344">
    <property type="entry name" value="BCTRLSENSOR"/>
</dbReference>
<evidence type="ECO:0000256" key="3">
    <source>
        <dbReference type="ARBA" id="ARBA00022553"/>
    </source>
</evidence>
<dbReference type="InterPro" id="IPR000700">
    <property type="entry name" value="PAS-assoc_C"/>
</dbReference>
<dbReference type="InterPro" id="IPR035965">
    <property type="entry name" value="PAS-like_dom_sf"/>
</dbReference>
<dbReference type="CDD" id="cd00130">
    <property type="entry name" value="PAS"/>
    <property type="match status" value="1"/>
</dbReference>
<dbReference type="GO" id="GO:0016301">
    <property type="term" value="F:kinase activity"/>
    <property type="evidence" value="ECO:0007669"/>
    <property type="project" value="UniProtKB-KW"/>
</dbReference>
<evidence type="ECO:0000259" key="10">
    <source>
        <dbReference type="PROSITE" id="PS50109"/>
    </source>
</evidence>
<evidence type="ECO:0000256" key="1">
    <source>
        <dbReference type="ARBA" id="ARBA00000085"/>
    </source>
</evidence>
<keyword evidence="5" id="KW-0547">Nucleotide-binding</keyword>
<keyword evidence="7" id="KW-0067">ATP-binding</keyword>
<keyword evidence="9" id="KW-0472">Membrane</keyword>
<dbReference type="Gene3D" id="3.30.450.20">
    <property type="entry name" value="PAS domain"/>
    <property type="match status" value="1"/>
</dbReference>
<dbReference type="Proteomes" id="UP001057498">
    <property type="component" value="Chromosome"/>
</dbReference>
<dbReference type="InterPro" id="IPR003594">
    <property type="entry name" value="HATPase_dom"/>
</dbReference>
<dbReference type="InterPro" id="IPR003661">
    <property type="entry name" value="HisK_dim/P_dom"/>
</dbReference>
<dbReference type="Gene3D" id="3.30.565.10">
    <property type="entry name" value="Histidine kinase-like ATPase, C-terminal domain"/>
    <property type="match status" value="1"/>
</dbReference>
<dbReference type="InterPro" id="IPR036890">
    <property type="entry name" value="HATPase_C_sf"/>
</dbReference>
<reference evidence="13" key="1">
    <citation type="submission" date="2022-04" db="EMBL/GenBank/DDBJ databases">
        <title>Whole genome sequence of Sphaerotilus sp. FB-5.</title>
        <authorList>
            <person name="Takeda M."/>
            <person name="Narihara S."/>
            <person name="Akimoto M."/>
            <person name="Akimoto R."/>
            <person name="Nishiyashiki S."/>
            <person name="Murakami T."/>
        </authorList>
    </citation>
    <scope>NUCLEOTIDE SEQUENCE</scope>
    <source>
        <strain evidence="13">FB-5</strain>
    </source>
</reference>
<dbReference type="Gene3D" id="1.10.287.130">
    <property type="match status" value="1"/>
</dbReference>
<dbReference type="SMART" id="SM00387">
    <property type="entry name" value="HATPase_c"/>
    <property type="match status" value="1"/>
</dbReference>
<comment type="catalytic activity">
    <reaction evidence="1">
        <text>ATP + protein L-histidine = ADP + protein N-phospho-L-histidine.</text>
        <dbReference type="EC" id="2.7.13.3"/>
    </reaction>
</comment>
<feature type="domain" description="PAS" evidence="11">
    <location>
        <begin position="307"/>
        <end position="351"/>
    </location>
</feature>
<dbReference type="PROSITE" id="PS50112">
    <property type="entry name" value="PAS"/>
    <property type="match status" value="1"/>
</dbReference>
<accession>A0ABN6PK49</accession>
<dbReference type="Pfam" id="PF00989">
    <property type="entry name" value="PAS"/>
    <property type="match status" value="1"/>
</dbReference>
<dbReference type="PANTHER" id="PTHR43065">
    <property type="entry name" value="SENSOR HISTIDINE KINASE"/>
    <property type="match status" value="1"/>
</dbReference>
<dbReference type="PROSITE" id="PS50109">
    <property type="entry name" value="HIS_KIN"/>
    <property type="match status" value="1"/>
</dbReference>
<dbReference type="Pfam" id="PF00512">
    <property type="entry name" value="HisKA"/>
    <property type="match status" value="1"/>
</dbReference>
<proteinExistence type="predicted"/>
<dbReference type="InterPro" id="IPR036097">
    <property type="entry name" value="HisK_dim/P_sf"/>
</dbReference>
<keyword evidence="3" id="KW-0597">Phosphoprotein</keyword>
<evidence type="ECO:0000313" key="13">
    <source>
        <dbReference type="EMBL" id="BDI03912.1"/>
    </source>
</evidence>
<dbReference type="SMART" id="SM00091">
    <property type="entry name" value="PAS"/>
    <property type="match status" value="1"/>
</dbReference>
<dbReference type="InterPro" id="IPR005467">
    <property type="entry name" value="His_kinase_dom"/>
</dbReference>
<dbReference type="InterPro" id="IPR000014">
    <property type="entry name" value="PAS"/>
</dbReference>
<gene>
    <name evidence="13" type="primary">dctS</name>
    <name evidence="13" type="ORF">CATMQ487_08820</name>
</gene>
<keyword evidence="6 13" id="KW-0418">Kinase</keyword>
<dbReference type="EC" id="2.7.13.3" evidence="2"/>
<dbReference type="NCBIfam" id="TIGR00229">
    <property type="entry name" value="sensory_box"/>
    <property type="match status" value="1"/>
</dbReference>
<dbReference type="InterPro" id="IPR013767">
    <property type="entry name" value="PAS_fold"/>
</dbReference>
<sequence length="710" mass="77271">MSAPASLPPTGPDASAALPSPSARRRRRLLLWSALVALLVAAQGALLWLTWQLEHVRVQESTDAAAAVAAADVRQRLTDQMQALQQLLWLEPGSPAWTAAATPVMRQYRELMRIELRDEAFGLHSTVVSPSHPGQFGTIPRQDMSVDAQTACATAQRYSTPAFSRTYFVPTTGGLGMEVVDLCLPSLADGRARGAMIGTIVLRELLEQAVPAATLREHEVLLVEADGTRLARAGIRRGAGVYTAERLIDLSGLLLPLRLDSVAQAPRWIPNLSAALVIALGVALAGVVTLLGYDVRRRATAEQSLADALAVRKAMEDSLVTGLRARDLNGRITHVNAAFCQMVGYSAEELLAATTPPYWPPEMAPEYARRQAERLAGASPPREGHETVFMRRGGERFPVLIFEAPLVDGRGQHAGWMSSVLDLGPQRRIEELSRQQQEKLQAASRLATMGEMTTLLSHELNQPLAAIASYATGSLNLLPENDADPAADLPTQLMVRQATQRIAEQAERAGRVIRSVHQFVRRRERLRETVRADELIEAVLPLIRLAARRSHSRVEIALDTPVPRVTCDRTMVEQVLLNLARNGIQAMEDERIAPADRLLEIHVHPVSERWVEWRVADHGLGIPAAVGEQLFTPFFTTKPEGMGMGLAMCRTVIEQHGGALEFSSQAWVAHPPADEPGHALPRLPHGSVFRFTLPAAGAPPGRGATPAPPV</sequence>
<keyword evidence="8" id="KW-0902">Two-component regulatory system</keyword>
<keyword evidence="9" id="KW-1133">Transmembrane helix</keyword>
<keyword evidence="4" id="KW-0808">Transferase</keyword>